<evidence type="ECO:0000256" key="1">
    <source>
        <dbReference type="SAM" id="SignalP"/>
    </source>
</evidence>
<reference evidence="3" key="1">
    <citation type="submission" date="2020-01" db="EMBL/GenBank/DDBJ databases">
        <title>Sphingomonas sp. strain CSW-10.</title>
        <authorList>
            <person name="Chen W.-M."/>
        </authorList>
    </citation>
    <scope>NUCLEOTIDE SEQUENCE [LARGE SCALE GENOMIC DNA]</scope>
    <source>
        <strain evidence="3">CCP-1</strain>
    </source>
</reference>
<name>A0ABW9Y0S7_9RHOB</name>
<feature type="signal peptide" evidence="1">
    <location>
        <begin position="1"/>
        <end position="21"/>
    </location>
</feature>
<dbReference type="Proteomes" id="UP001517376">
    <property type="component" value="Unassembled WGS sequence"/>
</dbReference>
<organism evidence="2 3">
    <name type="scientific">Paragemmobacter ruber</name>
    <dbReference type="NCBI Taxonomy" id="1985673"/>
    <lineage>
        <taxon>Bacteria</taxon>
        <taxon>Pseudomonadati</taxon>
        <taxon>Pseudomonadota</taxon>
        <taxon>Alphaproteobacteria</taxon>
        <taxon>Rhodobacterales</taxon>
        <taxon>Paracoccaceae</taxon>
        <taxon>Paragemmobacter</taxon>
    </lineage>
</organism>
<evidence type="ECO:0000313" key="3">
    <source>
        <dbReference type="Proteomes" id="UP001517376"/>
    </source>
</evidence>
<dbReference type="RefSeq" id="WP_161765029.1">
    <property type="nucleotide sequence ID" value="NZ_JAAATW010000001.1"/>
</dbReference>
<evidence type="ECO:0000313" key="2">
    <source>
        <dbReference type="EMBL" id="NBE06092.1"/>
    </source>
</evidence>
<gene>
    <name evidence="2" type="ORF">GU920_00935</name>
</gene>
<protein>
    <submittedName>
        <fullName evidence="2">Uncharacterized protein</fullName>
    </submittedName>
</protein>
<sequence>MIRTAALAALVSLFLPHPTRAENIGIDFRTMPVGCSWTVRYSNGNLWIHTFKGRKGGAYVTEVREDTTTGPLVSRIRYNKRGWMTERVWADGKWERFSPYSCFGELGKCSSTYTNADGVRLEMVNTTTKAGNTYTVEGRVKDGDVYPTEYFTLGPFNVTTMNKSSNYWAETKNFYNCGLGSS</sequence>
<comment type="caution">
    <text evidence="2">The sequence shown here is derived from an EMBL/GenBank/DDBJ whole genome shotgun (WGS) entry which is preliminary data.</text>
</comment>
<dbReference type="EMBL" id="JAAATW010000001">
    <property type="protein sequence ID" value="NBE06092.1"/>
    <property type="molecule type" value="Genomic_DNA"/>
</dbReference>
<keyword evidence="1" id="KW-0732">Signal</keyword>
<keyword evidence="3" id="KW-1185">Reference proteome</keyword>
<feature type="chain" id="PRO_5047464855" evidence="1">
    <location>
        <begin position="22"/>
        <end position="182"/>
    </location>
</feature>
<proteinExistence type="predicted"/>
<accession>A0ABW9Y0S7</accession>